<protein>
    <submittedName>
        <fullName evidence="2">Glycosyltransferase family 28 C-terminal domain-containing protein</fullName>
    </submittedName>
</protein>
<keyword evidence="2" id="KW-0808">Transferase</keyword>
<sequence length="364" mass="40854">MLCYALYGLATHSCSSRFKWLLRESLWNEHSHLAKVISEGTPLNHTPASLAEIIRPDSRGLWVASTGGHLEQLVRISNQNEHRKDSTWVTFDNQQSRGLLNDRPTVHVDYVRPRDVIRAIKAALTVVPLLKSQKFDFCISTGAAIAAFILPLARLFGVRSIYIESVSRTAGPSLTGRLMARTPGVETFTQHSHWNLPRWTYAGTLLDNWEIAESKSYNGPLKIFVTLGTIKPYRFDRAVNAILKIVDNRDQITWQVGQTDRDDLPGEVFLELDSTHMAKYIAEADVVVTHAGVGSILNILDAGSAPVLAIRTKEHNEHIDDHQIQIAETMRTRNLALVLDLDIPDRKTLLSAGNRRVKLRTRTS</sequence>
<dbReference type="EMBL" id="FZOW01000017">
    <property type="protein sequence ID" value="SNT40529.1"/>
    <property type="molecule type" value="Genomic_DNA"/>
</dbReference>
<dbReference type="Gene3D" id="3.40.50.2000">
    <property type="entry name" value="Glycogen Phosphorylase B"/>
    <property type="match status" value="2"/>
</dbReference>
<evidence type="ECO:0000313" key="2">
    <source>
        <dbReference type="EMBL" id="SNT40529.1"/>
    </source>
</evidence>
<gene>
    <name evidence="2" type="ORF">SAMN05421642_11775</name>
</gene>
<dbReference type="AlphaFoldDB" id="A0A239MFG0"/>
<dbReference type="OrthoDB" id="555447at2"/>
<dbReference type="GO" id="GO:0016758">
    <property type="term" value="F:hexosyltransferase activity"/>
    <property type="evidence" value="ECO:0007669"/>
    <property type="project" value="InterPro"/>
</dbReference>
<name>A0A239MFG0_9NOCA</name>
<organism evidence="2 3">
    <name type="scientific">Rhodococcoides kyotonense</name>
    <dbReference type="NCBI Taxonomy" id="398843"/>
    <lineage>
        <taxon>Bacteria</taxon>
        <taxon>Bacillati</taxon>
        <taxon>Actinomycetota</taxon>
        <taxon>Actinomycetes</taxon>
        <taxon>Mycobacteriales</taxon>
        <taxon>Nocardiaceae</taxon>
        <taxon>Rhodococcoides</taxon>
    </lineage>
</organism>
<dbReference type="Proteomes" id="UP000198327">
    <property type="component" value="Unassembled WGS sequence"/>
</dbReference>
<proteinExistence type="predicted"/>
<evidence type="ECO:0000259" key="1">
    <source>
        <dbReference type="Pfam" id="PF04101"/>
    </source>
</evidence>
<dbReference type="Pfam" id="PF04101">
    <property type="entry name" value="Glyco_tran_28_C"/>
    <property type="match status" value="1"/>
</dbReference>
<accession>A0A239MFG0</accession>
<feature type="domain" description="Glycosyl transferase family 28 C-terminal" evidence="1">
    <location>
        <begin position="223"/>
        <end position="333"/>
    </location>
</feature>
<keyword evidence="3" id="KW-1185">Reference proteome</keyword>
<reference evidence="3" key="1">
    <citation type="submission" date="2017-06" db="EMBL/GenBank/DDBJ databases">
        <authorList>
            <person name="Varghese N."/>
            <person name="Submissions S."/>
        </authorList>
    </citation>
    <scope>NUCLEOTIDE SEQUENCE [LARGE SCALE GENOMIC DNA]</scope>
    <source>
        <strain evidence="3">JCM 23211</strain>
    </source>
</reference>
<dbReference type="InterPro" id="IPR007235">
    <property type="entry name" value="Glyco_trans_28_C"/>
</dbReference>
<dbReference type="SUPFAM" id="SSF53756">
    <property type="entry name" value="UDP-Glycosyltransferase/glycogen phosphorylase"/>
    <property type="match status" value="1"/>
</dbReference>
<evidence type="ECO:0000313" key="3">
    <source>
        <dbReference type="Proteomes" id="UP000198327"/>
    </source>
</evidence>